<sequence length="1292" mass="143619">MDNLLLHSTSWNNVFLGSGASQVSSLSKVRLHRRQRNRRYRSALLGEGTVDDAFDPRTRAHGVPRAYKVKFTDATASHDRSLDDLTIVFGRLGDAAGGILLGNHHIGPQDVTLSTSTKTYTFSTTLDLDVDGERQKVPVAGYVNFESRVPAGHLEINCRLFKATFIPSPLYFQVKISHNAVAYRSSADNSLKWDTGSGEWANATWESSLVFGYRVVIQDDPIMPRKFIENFFHDKASDPETLLELKNGIGYSCIMQGDIMQTTTSSVPPPPGERANQPVRSAFPDLFVVKFEDFGGTFNGAYEWKDQGNDTSHVYAVSGKVDLPVSSALPLLASGKNKKQASSLFDFLENREKSINTADPPLEVTTLLNNDPMKWVPEIGEYRDEAASRAMEDFYEIIKYYLDEDLRKTFISATPIILPDKVKAIADDHPDNYIFYKKLQVPYLTTVLGTSTLDEGAVCNAKRAEKLLGSLPTDDEVYKRHSSALYRMHYLEMFPSTRDFLDDQQNKNYSSDIDNIANVLKNRLAETSEDLKPTNPDYEADLAKAQADIENLAAWAKRKKLYWAYMVLYWVEFSAIPQWYSQYINGTLSESVGRQIKKLNSIFGTVENDQVNTAEGGRSFMEAFNDAVRLFQMSSIIPQLVDLDRNSSDYDSLVKAALYEFWEKNKNSSTPEIAQQAELAKQLFENDQLRRNFQLSLRSAQALAGGFASWSVLMGKWENIVTETGWYKALGSRARGLFTTIQTLSAAAMIAMPFFTGGWSEMSDAQRASWVMSIVGLVGGLGFRIARGIVTIAGLFEHISTLKDVMKVFFKFDKFMSEIPDAANKISASFAKYFTRTAKQVLGIEMLEEIIPVKQFSQIAKIFGRNISEILASVAGIVLAVTGLVFASMDLAKAQEPLETAYHLMLILSSAIQLLGIVAGWIAGASWLPSMVTPILSYVGTLAGPLSVVLAVVGVIIYVIYLFKKKPPNPVEQFINNHVKPAKLYMEHTAIDYFDVITSDKGELSRVGLSIQGAGPDASPSEQVYLQLTGTEPPATLAYGQTLGFTTDDVWSLQTNGNGESQISTQKYFTDDEGNKYRTVWFIGRAENDQTKLTLIQLPSRKDEPDKYAKLVKQTYWNIEVAAAPEKDPESQQLSTALCRIKHESNLLALESDPNSKDPRGLKVVKESDISKGRYIYLWMFNMEPLGPVDFSYMHNPWTLIEGNADEVNGVMWDETQSTSAGLQWSISPALNANVFELIKTSGSDEGSISMKSGVRAPVMPKTTYTVTCTASLPGNKTAQKKATVDISVEAE</sequence>
<keyword evidence="1" id="KW-1133">Transmembrane helix</keyword>
<evidence type="ECO:0000313" key="2">
    <source>
        <dbReference type="EMBL" id="KMM71307.1"/>
    </source>
</evidence>
<dbReference type="EMBL" id="DS268113">
    <property type="protein sequence ID" value="KMM71307.1"/>
    <property type="molecule type" value="Genomic_DNA"/>
</dbReference>
<feature type="transmembrane region" description="Helical" evidence="1">
    <location>
        <begin position="870"/>
        <end position="889"/>
    </location>
</feature>
<feature type="transmembrane region" description="Helical" evidence="1">
    <location>
        <begin position="935"/>
        <end position="963"/>
    </location>
</feature>
<dbReference type="Proteomes" id="UP000054567">
    <property type="component" value="Unassembled WGS sequence"/>
</dbReference>
<proteinExistence type="predicted"/>
<accession>A0A0J6IHJ9</accession>
<feature type="transmembrane region" description="Helical" evidence="1">
    <location>
        <begin position="901"/>
        <end position="923"/>
    </location>
</feature>
<reference evidence="3" key="2">
    <citation type="journal article" date="2009" name="Genome Res.">
        <title>Comparative genomic analyses of the human fungal pathogens Coccidioides and their relatives.</title>
        <authorList>
            <person name="Sharpton T.J."/>
            <person name="Stajich J.E."/>
            <person name="Rounsley S.D."/>
            <person name="Gardner M.J."/>
            <person name="Wortman J.R."/>
            <person name="Jordar V.S."/>
            <person name="Maiti R."/>
            <person name="Kodira C.D."/>
            <person name="Neafsey D.E."/>
            <person name="Zeng Q."/>
            <person name="Hung C.-Y."/>
            <person name="McMahan C."/>
            <person name="Muszewska A."/>
            <person name="Grynberg M."/>
            <person name="Mandel M.A."/>
            <person name="Kellner E.M."/>
            <person name="Barker B.M."/>
            <person name="Galgiani J.N."/>
            <person name="Orbach M.J."/>
            <person name="Kirkland T.N."/>
            <person name="Cole G.T."/>
            <person name="Henn M.R."/>
            <person name="Birren B.W."/>
            <person name="Taylor J.W."/>
        </authorList>
    </citation>
    <scope>NUCLEOTIDE SEQUENCE [LARGE SCALE GENOMIC DNA]</scope>
    <source>
        <strain evidence="3">RMSCC 3488</strain>
    </source>
</reference>
<keyword evidence="1" id="KW-0472">Membrane</keyword>
<reference evidence="2 3" key="1">
    <citation type="submission" date="2007-06" db="EMBL/GenBank/DDBJ databases">
        <title>The Genome Sequence of Coccidioides posadasii RMSCC_3488.</title>
        <authorList>
            <consortium name="Coccidioides Genome Resources Consortium"/>
            <consortium name="The Broad Institute Genome Sequencing Platform"/>
            <person name="Henn M.R."/>
            <person name="Sykes S."/>
            <person name="Young S."/>
            <person name="Jaffe D."/>
            <person name="Berlin A."/>
            <person name="Alvarez P."/>
            <person name="Butler J."/>
            <person name="Gnerre S."/>
            <person name="Grabherr M."/>
            <person name="Mauceli E."/>
            <person name="Brockman W."/>
            <person name="Kodira C."/>
            <person name="Alvarado L."/>
            <person name="Zeng Q."/>
            <person name="Crawford M."/>
            <person name="Antoine C."/>
            <person name="Devon K."/>
            <person name="Galgiani J."/>
            <person name="Orsborn K."/>
            <person name="Lewis M.L."/>
            <person name="Nusbaum C."/>
            <person name="Galagan J."/>
            <person name="Birren B."/>
        </authorList>
    </citation>
    <scope>NUCLEOTIDE SEQUENCE [LARGE SCALE GENOMIC DNA]</scope>
    <source>
        <strain evidence="2 3">RMSCC 3488</strain>
    </source>
</reference>
<organism evidence="2 3">
    <name type="scientific">Coccidioides posadasii RMSCC 3488</name>
    <dbReference type="NCBI Taxonomy" id="454284"/>
    <lineage>
        <taxon>Eukaryota</taxon>
        <taxon>Fungi</taxon>
        <taxon>Dikarya</taxon>
        <taxon>Ascomycota</taxon>
        <taxon>Pezizomycotina</taxon>
        <taxon>Eurotiomycetes</taxon>
        <taxon>Eurotiomycetidae</taxon>
        <taxon>Onygenales</taxon>
        <taxon>Onygenaceae</taxon>
        <taxon>Coccidioides</taxon>
    </lineage>
</organism>
<name>A0A0J6IHJ9_COCPO</name>
<reference evidence="3" key="3">
    <citation type="journal article" date="2010" name="Genome Res.">
        <title>Population genomic sequencing of Coccidioides fungi reveals recent hybridization and transposon control.</title>
        <authorList>
            <person name="Neafsey D.E."/>
            <person name="Barker B.M."/>
            <person name="Sharpton T.J."/>
            <person name="Stajich J.E."/>
            <person name="Park D.J."/>
            <person name="Whiston E."/>
            <person name="Hung C.-Y."/>
            <person name="McMahan C."/>
            <person name="White J."/>
            <person name="Sykes S."/>
            <person name="Heiman D."/>
            <person name="Young S."/>
            <person name="Zeng Q."/>
            <person name="Abouelleil A."/>
            <person name="Aftuck L."/>
            <person name="Bessette D."/>
            <person name="Brown A."/>
            <person name="FitzGerald M."/>
            <person name="Lui A."/>
            <person name="Macdonald J.P."/>
            <person name="Priest M."/>
            <person name="Orbach M.J."/>
            <person name="Galgiani J.N."/>
            <person name="Kirkland T.N."/>
            <person name="Cole G.T."/>
            <person name="Birren B.W."/>
            <person name="Henn M.R."/>
            <person name="Taylor J.W."/>
            <person name="Rounsley S.D."/>
        </authorList>
    </citation>
    <scope>NUCLEOTIDE SEQUENCE [LARGE SCALE GENOMIC DNA]</scope>
    <source>
        <strain evidence="3">RMSCC 3488</strain>
    </source>
</reference>
<dbReference type="OrthoDB" id="4538955at2759"/>
<evidence type="ECO:0000256" key="1">
    <source>
        <dbReference type="SAM" id="Phobius"/>
    </source>
</evidence>
<gene>
    <name evidence="2" type="ORF">CPAG_07614</name>
</gene>
<protein>
    <submittedName>
        <fullName evidence="2">Uncharacterized protein</fullName>
    </submittedName>
</protein>
<dbReference type="VEuPathDB" id="FungiDB:CPAG_07614"/>
<evidence type="ECO:0000313" key="3">
    <source>
        <dbReference type="Proteomes" id="UP000054567"/>
    </source>
</evidence>
<keyword evidence="1" id="KW-0812">Transmembrane</keyword>
<feature type="transmembrane region" description="Helical" evidence="1">
    <location>
        <begin position="768"/>
        <end position="786"/>
    </location>
</feature>
<feature type="transmembrane region" description="Helical" evidence="1">
    <location>
        <begin position="736"/>
        <end position="756"/>
    </location>
</feature>